<organism evidence="3 4">
    <name type="scientific">Mycena venus</name>
    <dbReference type="NCBI Taxonomy" id="2733690"/>
    <lineage>
        <taxon>Eukaryota</taxon>
        <taxon>Fungi</taxon>
        <taxon>Dikarya</taxon>
        <taxon>Basidiomycota</taxon>
        <taxon>Agaricomycotina</taxon>
        <taxon>Agaricomycetes</taxon>
        <taxon>Agaricomycetidae</taxon>
        <taxon>Agaricales</taxon>
        <taxon>Marasmiineae</taxon>
        <taxon>Mycenaceae</taxon>
        <taxon>Mycena</taxon>
    </lineage>
</organism>
<dbReference type="EMBL" id="JACAZI010000005">
    <property type="protein sequence ID" value="KAF7360367.1"/>
    <property type="molecule type" value="Genomic_DNA"/>
</dbReference>
<sequence>MFHHSYPSAFASYRSPISQPTQVNPRDKYLAALAEAKAAEAEYLAAERLQQEEDGLRQRLEQIQRLKHQPTSAPSAYYTHTPAATLDLDALRRQIAAEERARIIREQELEAVRAQEVQRKQARELEAQRIHEARKSQQAARDAERSRALTAQRARLEALTQRALAPVRVFVSEDTPRRHHEETKTTAIDLEDLFRQLFGGGVEEKQTPKPKKGPDTPQVVNLEQFIQHVFGASATPQHKAETEIPKDAQGSVTLEQLISHFLGAAGVEQPKATTSVAPSASTSAATQPKAESSEKKQTLTPAPTQSAPAPAPKSAPAASSQAPQSVGIEHFLNQFLGAHPATPNHGQADLQQLLNMFLGGASPAPAQPQAGSSTSASTSTSTSTTSDVKKTKTELEEREERELAEAIRLSLAEAIRLSLAEAESQPTESKGKAPAPAPVTDVASSSAEVAAIDASFTALANEFVFPPQLDFSTSRESSPTRDSAAEESVIARLSYSPQSQPVRFYHQALTGLLARLDAVESFGDEGVRHERKEVVGRVEGALDEVEKVVEARWRKWVGRGRSASPAPVSAESPVPTVAEEEKTDAVEEKEEVEVPVAVDAPAAEETVPAVAEDVAAESIFPESTTFPEPASSPEETPSSSYPPASMPSESVATPHPVPSDVDAAPSSADEPEPAVQKRPRASDSEDAGSDWSEVDA</sequence>
<feature type="domain" description="BAG" evidence="2">
    <location>
        <begin position="502"/>
        <end position="547"/>
    </location>
</feature>
<dbReference type="AlphaFoldDB" id="A0A8H6YKQ8"/>
<name>A0A8H6YKQ8_9AGAR</name>
<feature type="compositionally biased region" description="Low complexity" evidence="1">
    <location>
        <begin position="594"/>
        <end position="650"/>
    </location>
</feature>
<gene>
    <name evidence="3" type="ORF">MVEN_00766400</name>
</gene>
<feature type="compositionally biased region" description="Acidic residues" evidence="1">
    <location>
        <begin position="684"/>
        <end position="696"/>
    </location>
</feature>
<evidence type="ECO:0000259" key="2">
    <source>
        <dbReference type="Pfam" id="PF02179"/>
    </source>
</evidence>
<dbReference type="Pfam" id="PF02179">
    <property type="entry name" value="BAG"/>
    <property type="match status" value="1"/>
</dbReference>
<dbReference type="SUPFAM" id="SSF63491">
    <property type="entry name" value="BAG domain"/>
    <property type="match status" value="1"/>
</dbReference>
<keyword evidence="4" id="KW-1185">Reference proteome</keyword>
<feature type="compositionally biased region" description="Low complexity" evidence="1">
    <location>
        <begin position="562"/>
        <end position="577"/>
    </location>
</feature>
<feature type="region of interest" description="Disordered" evidence="1">
    <location>
        <begin position="359"/>
        <end position="401"/>
    </location>
</feature>
<feature type="region of interest" description="Disordered" evidence="1">
    <location>
        <begin position="560"/>
        <end position="696"/>
    </location>
</feature>
<dbReference type="InterPro" id="IPR003103">
    <property type="entry name" value="BAG_domain"/>
</dbReference>
<feature type="compositionally biased region" description="Low complexity" evidence="1">
    <location>
        <begin position="301"/>
        <end position="324"/>
    </location>
</feature>
<dbReference type="Gene3D" id="1.20.58.120">
    <property type="entry name" value="BAG domain"/>
    <property type="match status" value="1"/>
</dbReference>
<feature type="compositionally biased region" description="Low complexity" evidence="1">
    <location>
        <begin position="272"/>
        <end position="286"/>
    </location>
</feature>
<evidence type="ECO:0000256" key="1">
    <source>
        <dbReference type="SAM" id="MobiDB-lite"/>
    </source>
</evidence>
<accession>A0A8H6YKQ8</accession>
<dbReference type="Proteomes" id="UP000620124">
    <property type="component" value="Unassembled WGS sequence"/>
</dbReference>
<feature type="compositionally biased region" description="Basic and acidic residues" evidence="1">
    <location>
        <begin position="387"/>
        <end position="401"/>
    </location>
</feature>
<dbReference type="GO" id="GO:0051087">
    <property type="term" value="F:protein-folding chaperone binding"/>
    <property type="evidence" value="ECO:0007669"/>
    <property type="project" value="InterPro"/>
</dbReference>
<feature type="region of interest" description="Disordered" evidence="1">
    <location>
        <begin position="269"/>
        <end position="324"/>
    </location>
</feature>
<dbReference type="InterPro" id="IPR036533">
    <property type="entry name" value="BAG_dom_sf"/>
</dbReference>
<reference evidence="3" key="1">
    <citation type="submission" date="2020-05" db="EMBL/GenBank/DDBJ databases">
        <title>Mycena genomes resolve the evolution of fungal bioluminescence.</title>
        <authorList>
            <person name="Tsai I.J."/>
        </authorList>
    </citation>
    <scope>NUCLEOTIDE SEQUENCE</scope>
    <source>
        <strain evidence="3">CCC161011</strain>
    </source>
</reference>
<comment type="caution">
    <text evidence="3">The sequence shown here is derived from an EMBL/GenBank/DDBJ whole genome shotgun (WGS) entry which is preliminary data.</text>
</comment>
<evidence type="ECO:0000313" key="4">
    <source>
        <dbReference type="Proteomes" id="UP000620124"/>
    </source>
</evidence>
<dbReference type="OrthoDB" id="333905at2759"/>
<feature type="compositionally biased region" description="Low complexity" evidence="1">
    <location>
        <begin position="359"/>
        <end position="386"/>
    </location>
</feature>
<protein>
    <submittedName>
        <fullName evidence="3">BAG domain-containing protein</fullName>
    </submittedName>
</protein>
<proteinExistence type="predicted"/>
<evidence type="ECO:0000313" key="3">
    <source>
        <dbReference type="EMBL" id="KAF7360367.1"/>
    </source>
</evidence>